<dbReference type="PANTHER" id="PTHR43540">
    <property type="entry name" value="PEROXYUREIDOACRYLATE/UREIDOACRYLATE AMIDOHYDROLASE-RELATED"/>
    <property type="match status" value="1"/>
</dbReference>
<evidence type="ECO:0000313" key="4">
    <source>
        <dbReference type="EMBL" id="KZP05349.1"/>
    </source>
</evidence>
<dbReference type="STRING" id="436010.A0A167VTB6"/>
<organism evidence="4">
    <name type="scientific">Athelia psychrophila</name>
    <dbReference type="NCBI Taxonomy" id="1759441"/>
    <lineage>
        <taxon>Eukaryota</taxon>
        <taxon>Fungi</taxon>
        <taxon>Dikarya</taxon>
        <taxon>Basidiomycota</taxon>
        <taxon>Agaricomycotina</taxon>
        <taxon>Agaricomycetes</taxon>
        <taxon>Agaricomycetidae</taxon>
        <taxon>Atheliales</taxon>
        <taxon>Atheliaceae</taxon>
        <taxon>Athelia</taxon>
    </lineage>
</organism>
<keyword evidence="2 4" id="KW-0378">Hydrolase</keyword>
<sequence length="205" mass="22513">MSKFANTAVILIDPYNDFLHPEGKFAGVLQPNLIAGDTVSHLKALVAAAREAKIPIYYGLHQQYEEGHYDGWKHMGLTHPGLKATKMFEKGSWGAGFYEGLEPQLSNGDVVVSKHWNSSSFANTDLDYQLKQRDITNVVLAGLISETCFESTARYAYELGYHVTMLKDATAGIDPAAHEAAARLVWPKIAQEVTTVGAWVATLSE</sequence>
<name>A0A167VTB6_9AGAM</name>
<dbReference type="SUPFAM" id="SSF52499">
    <property type="entry name" value="Isochorismatase-like hydrolases"/>
    <property type="match status" value="1"/>
</dbReference>
<evidence type="ECO:0000259" key="3">
    <source>
        <dbReference type="Pfam" id="PF00857"/>
    </source>
</evidence>
<dbReference type="Gene3D" id="3.40.50.850">
    <property type="entry name" value="Isochorismatase-like"/>
    <property type="match status" value="1"/>
</dbReference>
<proteinExistence type="inferred from homology"/>
<dbReference type="OrthoDB" id="3249428at2759"/>
<dbReference type="GO" id="GO:0016787">
    <property type="term" value="F:hydrolase activity"/>
    <property type="evidence" value="ECO:0007669"/>
    <property type="project" value="UniProtKB-KW"/>
</dbReference>
<comment type="similarity">
    <text evidence="1">Belongs to the isochorismatase family.</text>
</comment>
<dbReference type="Pfam" id="PF00857">
    <property type="entry name" value="Isochorismatase"/>
    <property type="match status" value="1"/>
</dbReference>
<reference evidence="4" key="1">
    <citation type="journal article" date="2016" name="Mol. Biol. Evol.">
        <title>Comparative Genomics of Early-Diverging Mushroom-Forming Fungi Provides Insights into the Origins of Lignocellulose Decay Capabilities.</title>
        <authorList>
            <person name="Nagy L.G."/>
            <person name="Riley R."/>
            <person name="Tritt A."/>
            <person name="Adam C."/>
            <person name="Daum C."/>
            <person name="Floudas D."/>
            <person name="Sun H."/>
            <person name="Yadav J.S."/>
            <person name="Pangilinan J."/>
            <person name="Larsson K.H."/>
            <person name="Matsuura K."/>
            <person name="Barry K."/>
            <person name="Labutti K."/>
            <person name="Kuo R."/>
            <person name="Ohm R.A."/>
            <person name="Bhattacharya S.S."/>
            <person name="Shirouzu T."/>
            <person name="Yoshinaga Y."/>
            <person name="Martin F.M."/>
            <person name="Grigoriev I.V."/>
            <person name="Hibbett D.S."/>
        </authorList>
    </citation>
    <scope>NUCLEOTIDE SEQUENCE [LARGE SCALE GENOMIC DNA]</scope>
    <source>
        <strain evidence="4">CBS 109695</strain>
    </source>
</reference>
<gene>
    <name evidence="4" type="ORF">FIBSPDRAFT_923180</name>
</gene>
<dbReference type="InterPro" id="IPR000868">
    <property type="entry name" value="Isochorismatase-like_dom"/>
</dbReference>
<dbReference type="CDD" id="cd00431">
    <property type="entry name" value="cysteine_hydrolases"/>
    <property type="match status" value="1"/>
</dbReference>
<dbReference type="EMBL" id="KV417845">
    <property type="protein sequence ID" value="KZP05349.1"/>
    <property type="molecule type" value="Genomic_DNA"/>
</dbReference>
<dbReference type="AlphaFoldDB" id="A0A167VTB6"/>
<evidence type="ECO:0000256" key="1">
    <source>
        <dbReference type="ARBA" id="ARBA00006336"/>
    </source>
</evidence>
<evidence type="ECO:0000256" key="2">
    <source>
        <dbReference type="ARBA" id="ARBA00022801"/>
    </source>
</evidence>
<dbReference type="InterPro" id="IPR036380">
    <property type="entry name" value="Isochorismatase-like_sf"/>
</dbReference>
<accession>A0A167VTB6</accession>
<feature type="domain" description="Isochorismatase-like" evidence="3">
    <location>
        <begin position="7"/>
        <end position="186"/>
    </location>
</feature>
<dbReference type="InterPro" id="IPR050272">
    <property type="entry name" value="Isochorismatase-like_hydrls"/>
</dbReference>
<protein>
    <submittedName>
        <fullName evidence="4">Isochorismatase hydrolase</fullName>
    </submittedName>
</protein>
<dbReference type="PANTHER" id="PTHR43540:SF16">
    <property type="entry name" value="ISOCHORISMATASE-LIKE DOMAIN-CONTAINING PROTEIN"/>
    <property type="match status" value="1"/>
</dbReference>